<evidence type="ECO:0000313" key="5">
    <source>
        <dbReference type="Proteomes" id="UP000255103"/>
    </source>
</evidence>
<dbReference type="RefSeq" id="WP_115722269.1">
    <property type="nucleotide sequence ID" value="NZ_UGHX01000001.1"/>
</dbReference>
<dbReference type="PANTHER" id="PTHR34408">
    <property type="entry name" value="FAMILY PROTEIN, PUTATIVE-RELATED"/>
    <property type="match status" value="1"/>
</dbReference>
<sequence>MDTRKFFKLYSLPFLIVALGIGVYVAVIMLMDQKNLIISKRSPSGSHIVKNDPLNAPQEPVQIAQNEPSKEVDSAMEPLIEDPAPALPTTDIESTPQVVEPQETNPQAVVVDNTQATTPLEQELPSQVLPSQLPPSQASSQKYGYAKYRINIRQTPSSESAIISRAAVGEALEILSDEKDGWSKVKSRFGVEGYVASRLLAQNLDSQNGEPYIVVANALNVRLKADSQGAVIGRLSHNMRVYVLETQGDWAKIQLPNKQYGYISLNHISKSVQ</sequence>
<feature type="region of interest" description="Disordered" evidence="1">
    <location>
        <begin position="81"/>
        <end position="104"/>
    </location>
</feature>
<proteinExistence type="predicted"/>
<keyword evidence="2" id="KW-0472">Membrane</keyword>
<keyword evidence="2" id="KW-0812">Transmembrane</keyword>
<protein>
    <submittedName>
        <fullName evidence="4">Bacterial SH3 domain</fullName>
    </submittedName>
</protein>
<dbReference type="InterPro" id="IPR052354">
    <property type="entry name" value="Cell_Wall_Dynamics_Protein"/>
</dbReference>
<feature type="domain" description="SH3b" evidence="3">
    <location>
        <begin position="209"/>
        <end position="272"/>
    </location>
</feature>
<dbReference type="EMBL" id="UGHX01000001">
    <property type="protein sequence ID" value="STP11766.1"/>
    <property type="molecule type" value="Genomic_DNA"/>
</dbReference>
<organism evidence="4 5">
    <name type="scientific">Helicobacter cinaedi</name>
    <dbReference type="NCBI Taxonomy" id="213"/>
    <lineage>
        <taxon>Bacteria</taxon>
        <taxon>Pseudomonadati</taxon>
        <taxon>Campylobacterota</taxon>
        <taxon>Epsilonproteobacteria</taxon>
        <taxon>Campylobacterales</taxon>
        <taxon>Helicobacteraceae</taxon>
        <taxon>Helicobacter</taxon>
    </lineage>
</organism>
<feature type="transmembrane region" description="Helical" evidence="2">
    <location>
        <begin position="12"/>
        <end position="31"/>
    </location>
</feature>
<dbReference type="PROSITE" id="PS51781">
    <property type="entry name" value="SH3B"/>
    <property type="match status" value="1"/>
</dbReference>
<dbReference type="InterPro" id="IPR003646">
    <property type="entry name" value="SH3-like_bac-type"/>
</dbReference>
<evidence type="ECO:0000313" key="4">
    <source>
        <dbReference type="EMBL" id="STP11766.1"/>
    </source>
</evidence>
<dbReference type="SMART" id="SM00287">
    <property type="entry name" value="SH3b"/>
    <property type="match status" value="2"/>
</dbReference>
<dbReference type="Gene3D" id="2.30.30.40">
    <property type="entry name" value="SH3 Domains"/>
    <property type="match status" value="2"/>
</dbReference>
<dbReference type="Proteomes" id="UP000255103">
    <property type="component" value="Unassembled WGS sequence"/>
</dbReference>
<dbReference type="Pfam" id="PF08239">
    <property type="entry name" value="SH3_3"/>
    <property type="match status" value="2"/>
</dbReference>
<feature type="compositionally biased region" description="Polar residues" evidence="1">
    <location>
        <begin position="91"/>
        <end position="104"/>
    </location>
</feature>
<evidence type="ECO:0000256" key="2">
    <source>
        <dbReference type="SAM" id="Phobius"/>
    </source>
</evidence>
<dbReference type="AlphaFoldDB" id="A0A377JV44"/>
<dbReference type="PANTHER" id="PTHR34408:SF1">
    <property type="entry name" value="GLYCOSYL HYDROLASE FAMILY 19 DOMAIN-CONTAINING PROTEIN HI_1415"/>
    <property type="match status" value="1"/>
</dbReference>
<reference evidence="4 5" key="1">
    <citation type="submission" date="2018-06" db="EMBL/GenBank/DDBJ databases">
        <authorList>
            <consortium name="Pathogen Informatics"/>
            <person name="Doyle S."/>
        </authorList>
    </citation>
    <scope>NUCLEOTIDE SEQUENCE [LARGE SCALE GENOMIC DNA]</scope>
    <source>
        <strain evidence="4 5">NCTC12219</strain>
    </source>
</reference>
<evidence type="ECO:0000259" key="3">
    <source>
        <dbReference type="PROSITE" id="PS51781"/>
    </source>
</evidence>
<keyword evidence="2" id="KW-1133">Transmembrane helix</keyword>
<gene>
    <name evidence="4" type="ORF">NCTC12219_01665</name>
</gene>
<evidence type="ECO:0000256" key="1">
    <source>
        <dbReference type="SAM" id="MobiDB-lite"/>
    </source>
</evidence>
<accession>A0A377JV44</accession>
<name>A0A377JV44_9HELI</name>